<evidence type="ECO:0000313" key="2">
    <source>
        <dbReference type="Proteomes" id="UP000070089"/>
    </source>
</evidence>
<accession>A0A132NZ76</accession>
<evidence type="ECO:0000313" key="1">
    <source>
        <dbReference type="EMBL" id="KWX15353.1"/>
    </source>
</evidence>
<protein>
    <submittedName>
        <fullName evidence="1">Uncharacterized protein</fullName>
    </submittedName>
</protein>
<dbReference type="AlphaFoldDB" id="A0A132NZ76"/>
<organism evidence="1 2">
    <name type="scientific">Giardia duodenalis assemblage B</name>
    <dbReference type="NCBI Taxonomy" id="1394984"/>
    <lineage>
        <taxon>Eukaryota</taxon>
        <taxon>Metamonada</taxon>
        <taxon>Diplomonadida</taxon>
        <taxon>Hexamitidae</taxon>
        <taxon>Giardiinae</taxon>
        <taxon>Giardia</taxon>
    </lineage>
</organism>
<proteinExistence type="predicted"/>
<dbReference type="EMBL" id="JXTI01000010">
    <property type="protein sequence ID" value="KWX15353.1"/>
    <property type="molecule type" value="Genomic_DNA"/>
</dbReference>
<gene>
    <name evidence="1" type="ORF">QR46_0675</name>
</gene>
<dbReference type="OrthoDB" id="10253987at2759"/>
<dbReference type="VEuPathDB" id="GiardiaDB:QR46_0675"/>
<comment type="caution">
    <text evidence="1">The sequence shown here is derived from an EMBL/GenBank/DDBJ whole genome shotgun (WGS) entry which is preliminary data.</text>
</comment>
<dbReference type="Proteomes" id="UP000070089">
    <property type="component" value="Unassembled WGS sequence"/>
</dbReference>
<sequence>MDILQDVLLRYHDFIDKTNTASIESGLSFHCLTMGGLFDTAHRLYDVLHNEGPSALFKELTSILFGSNGTNKSDTCIQRIIKADIRKIISTSAASAVSSLSILHIFSPLELARSLVYQFSAEFLKLLALKNSLSSYGRRLIPSEAFLTGSIAGLVTNFLFFKSKRKWLQSALRGGFKEMTAELIIRMVTYLVIEGINYAISQQIPMDDSLNLKIIRN</sequence>
<name>A0A132NZ76_GIAIN</name>
<reference evidence="1 2" key="1">
    <citation type="journal article" date="2015" name="Mol. Biochem. Parasitol.">
        <title>Identification of polymorphic genes for use in assemblage B genotyping assays through comparative genomics of multiple assemblage B Giardia duodenalis isolates.</title>
        <authorList>
            <person name="Wielinga C."/>
            <person name="Thompson R.C."/>
            <person name="Monis P."/>
            <person name="Ryan U."/>
        </authorList>
    </citation>
    <scope>NUCLEOTIDE SEQUENCE [LARGE SCALE GENOMIC DNA]</scope>
    <source>
        <strain evidence="1 2">BAH15c1</strain>
    </source>
</reference>